<dbReference type="PANTHER" id="PTHR48477:SF1">
    <property type="entry name" value="PHOSPHATE TRANSPORTER PHO1"/>
    <property type="match status" value="1"/>
</dbReference>
<dbReference type="GO" id="GO:0016036">
    <property type="term" value="P:cellular response to phosphate starvation"/>
    <property type="evidence" value="ECO:0007669"/>
    <property type="project" value="InterPro"/>
</dbReference>
<feature type="region of interest" description="Disordered" evidence="6">
    <location>
        <begin position="1"/>
        <end position="27"/>
    </location>
</feature>
<keyword evidence="5 7" id="KW-0472">Membrane</keyword>
<name>A0A453PZY5_AEGTS</name>
<evidence type="ECO:0000256" key="4">
    <source>
        <dbReference type="ARBA" id="ARBA00022989"/>
    </source>
</evidence>
<keyword evidence="3 7" id="KW-0812">Transmembrane</keyword>
<evidence type="ECO:0000256" key="6">
    <source>
        <dbReference type="SAM" id="MobiDB-lite"/>
    </source>
</evidence>
<comment type="similarity">
    <text evidence="2">Belongs to the SYG1 (TC 2.A.94) family.</text>
</comment>
<evidence type="ECO:0000259" key="9">
    <source>
        <dbReference type="PROSITE" id="PS51382"/>
    </source>
</evidence>
<evidence type="ECO:0000259" key="8">
    <source>
        <dbReference type="PROSITE" id="PS51380"/>
    </source>
</evidence>
<dbReference type="Gramene" id="AET6Gv20931300.6">
    <property type="protein sequence ID" value="AET6Gv20931300.6"/>
    <property type="gene ID" value="AET6Gv20931300"/>
</dbReference>
<dbReference type="AlphaFoldDB" id="A0A453PZY5"/>
<evidence type="ECO:0000256" key="3">
    <source>
        <dbReference type="ARBA" id="ARBA00022692"/>
    </source>
</evidence>
<protein>
    <recommendedName>
        <fullName evidence="12">Phosphate transporter 1</fullName>
    </recommendedName>
</protein>
<dbReference type="GO" id="GO:0016020">
    <property type="term" value="C:membrane"/>
    <property type="evidence" value="ECO:0007669"/>
    <property type="project" value="UniProtKB-SubCell"/>
</dbReference>
<dbReference type="Pfam" id="PF03124">
    <property type="entry name" value="EXS"/>
    <property type="match status" value="1"/>
</dbReference>
<feature type="domain" description="EXS" evidence="8">
    <location>
        <begin position="510"/>
        <end position="700"/>
    </location>
</feature>
<sequence>MSSHFGVQEDEESGDSGEFVRSTDKHEREFLEKADEELEKVNTFYAAQEAELLGRGEAIIDQLRILADVKRILADHAATRRARRTLSAVAPSSPALSGSGLATPQSMSDGSVELQQAQMTEGAAVADEVMAALERNGVSFVGLPGKKDSKAGRLQLPATVRIDIPASNPGRAALKVWEELVNVLRKDGADPAAAFVHRKKVQHAEKNIRDAFMALYRGLELLKKFSSLNVKAFTKILKKFVKVSGQQQATDLFSQKVKGSSFSTSDKVLQLSDEVESLFLKHFAGNDKMVAMKYLNPKQPKSTHMITFLVGLFTGTFVSLFIIYTIMAHASGIFASVGDTAYHEVVYHVFSIFALISLHCFLYGCNLFMWKSTRINQNFIFDFVPNTALTHRDAFLMSAFIMCTVVTVLVINLFLINAGVPYTNAVPGALIVLSAGLLFCPFNVFYRSTRYCFMRIMRKIVFSPFYKVVMADFFMADQLTSQIPLLRHTEFVACYFMAGSFRAYPYETCTKNQQYKHLAYVISFLPYYWRAMQCLRRYLEEHDVNQLANAGKYVSAMVAAAVRLQYKATPTPFWVWMVLITSTGTTVYQLYWDFVKDWGFFTPKSKNLWLRDDLILKNKFTYYVSMMLNLVLRLSWTKSVMKISITKNETRLLDFSRASLEIIRRGHWNFYRLENEHLNNVGKFRAVKTVPLPFCELETD</sequence>
<keyword evidence="11" id="KW-1185">Reference proteome</keyword>
<feature type="transmembrane region" description="Helical" evidence="7">
    <location>
        <begin position="620"/>
        <end position="636"/>
    </location>
</feature>
<feature type="transmembrane region" description="Helical" evidence="7">
    <location>
        <begin position="306"/>
        <end position="327"/>
    </location>
</feature>
<feature type="compositionally biased region" description="Low complexity" evidence="6">
    <location>
        <begin position="85"/>
        <end position="102"/>
    </location>
</feature>
<reference evidence="10" key="4">
    <citation type="submission" date="2019-03" db="UniProtKB">
        <authorList>
            <consortium name="EnsemblPlants"/>
        </authorList>
    </citation>
    <scope>IDENTIFICATION</scope>
</reference>
<dbReference type="PANTHER" id="PTHR48477">
    <property type="entry name" value="PHOSPHATE TRANSPORTER PHO1"/>
    <property type="match status" value="1"/>
</dbReference>
<dbReference type="InterPro" id="IPR004342">
    <property type="entry name" value="EXS_C"/>
</dbReference>
<keyword evidence="4 7" id="KW-1133">Transmembrane helix</keyword>
<evidence type="ECO:0000256" key="2">
    <source>
        <dbReference type="ARBA" id="ARBA00009665"/>
    </source>
</evidence>
<dbReference type="PROSITE" id="PS51382">
    <property type="entry name" value="SPX"/>
    <property type="match status" value="1"/>
</dbReference>
<feature type="domain" description="SPX" evidence="9">
    <location>
        <begin position="1"/>
        <end position="254"/>
    </location>
</feature>
<reference evidence="10" key="5">
    <citation type="journal article" date="2021" name="G3 (Bethesda)">
        <title>Aegilops tauschii genome assembly Aet v5.0 features greater sequence contiguity and improved annotation.</title>
        <authorList>
            <person name="Wang L."/>
            <person name="Zhu T."/>
            <person name="Rodriguez J.C."/>
            <person name="Deal K.R."/>
            <person name="Dubcovsky J."/>
            <person name="McGuire P.E."/>
            <person name="Lux T."/>
            <person name="Spannagl M."/>
            <person name="Mayer K.F.X."/>
            <person name="Baldrich P."/>
            <person name="Meyers B.C."/>
            <person name="Huo N."/>
            <person name="Gu Y.Q."/>
            <person name="Zhou H."/>
            <person name="Devos K.M."/>
            <person name="Bennetzen J.L."/>
            <person name="Unver T."/>
            <person name="Budak H."/>
            <person name="Gulick P.J."/>
            <person name="Galiba G."/>
            <person name="Kalapos B."/>
            <person name="Nelson D.R."/>
            <person name="Li P."/>
            <person name="You F.M."/>
            <person name="Luo M.C."/>
            <person name="Dvorak J."/>
        </authorList>
    </citation>
    <scope>NUCLEOTIDE SEQUENCE [LARGE SCALE GENOMIC DNA]</scope>
    <source>
        <strain evidence="10">cv. AL8/78</strain>
    </source>
</reference>
<feature type="transmembrane region" description="Helical" evidence="7">
    <location>
        <begin position="347"/>
        <end position="369"/>
    </location>
</feature>
<reference evidence="11" key="1">
    <citation type="journal article" date="2014" name="Science">
        <title>Ancient hybridizations among the ancestral genomes of bread wheat.</title>
        <authorList>
            <consortium name="International Wheat Genome Sequencing Consortium,"/>
            <person name="Marcussen T."/>
            <person name="Sandve S.R."/>
            <person name="Heier L."/>
            <person name="Spannagl M."/>
            <person name="Pfeifer M."/>
            <person name="Jakobsen K.S."/>
            <person name="Wulff B.B."/>
            <person name="Steuernagel B."/>
            <person name="Mayer K.F."/>
            <person name="Olsen O.A."/>
        </authorList>
    </citation>
    <scope>NUCLEOTIDE SEQUENCE [LARGE SCALE GENOMIC DNA]</scope>
    <source>
        <strain evidence="11">cv. AL8/78</strain>
    </source>
</reference>
<feature type="region of interest" description="Disordered" evidence="6">
    <location>
        <begin position="85"/>
        <end position="107"/>
    </location>
</feature>
<evidence type="ECO:0008006" key="12">
    <source>
        <dbReference type="Google" id="ProtNLM"/>
    </source>
</evidence>
<dbReference type="Pfam" id="PF03105">
    <property type="entry name" value="SPX"/>
    <property type="match status" value="1"/>
</dbReference>
<evidence type="ECO:0000313" key="10">
    <source>
        <dbReference type="EnsemblPlants" id="AET6Gv20931300.6"/>
    </source>
</evidence>
<dbReference type="InterPro" id="IPR004331">
    <property type="entry name" value="SPX_dom"/>
</dbReference>
<organism evidence="10 11">
    <name type="scientific">Aegilops tauschii subsp. strangulata</name>
    <name type="common">Goatgrass</name>
    <dbReference type="NCBI Taxonomy" id="200361"/>
    <lineage>
        <taxon>Eukaryota</taxon>
        <taxon>Viridiplantae</taxon>
        <taxon>Streptophyta</taxon>
        <taxon>Embryophyta</taxon>
        <taxon>Tracheophyta</taxon>
        <taxon>Spermatophyta</taxon>
        <taxon>Magnoliopsida</taxon>
        <taxon>Liliopsida</taxon>
        <taxon>Poales</taxon>
        <taxon>Poaceae</taxon>
        <taxon>BOP clade</taxon>
        <taxon>Pooideae</taxon>
        <taxon>Triticodae</taxon>
        <taxon>Triticeae</taxon>
        <taxon>Triticinae</taxon>
        <taxon>Aegilops</taxon>
    </lineage>
</organism>
<accession>A0A453PZY5</accession>
<dbReference type="Proteomes" id="UP000015105">
    <property type="component" value="Chromosome 6D"/>
</dbReference>
<feature type="transmembrane region" description="Helical" evidence="7">
    <location>
        <begin position="394"/>
        <end position="416"/>
    </location>
</feature>
<evidence type="ECO:0000256" key="5">
    <source>
        <dbReference type="ARBA" id="ARBA00023136"/>
    </source>
</evidence>
<feature type="transmembrane region" description="Helical" evidence="7">
    <location>
        <begin position="573"/>
        <end position="591"/>
    </location>
</feature>
<feature type="transmembrane region" description="Helical" evidence="7">
    <location>
        <begin position="428"/>
        <end position="446"/>
    </location>
</feature>
<dbReference type="EnsemblPlants" id="AET6Gv20931300.6">
    <property type="protein sequence ID" value="AET6Gv20931300.6"/>
    <property type="gene ID" value="AET6Gv20931300"/>
</dbReference>
<evidence type="ECO:0000256" key="1">
    <source>
        <dbReference type="ARBA" id="ARBA00004141"/>
    </source>
</evidence>
<dbReference type="PROSITE" id="PS51380">
    <property type="entry name" value="EXS"/>
    <property type="match status" value="1"/>
</dbReference>
<evidence type="ECO:0000313" key="11">
    <source>
        <dbReference type="Proteomes" id="UP000015105"/>
    </source>
</evidence>
<proteinExistence type="inferred from homology"/>
<comment type="subcellular location">
    <subcellularLocation>
        <location evidence="1">Membrane</location>
        <topology evidence="1">Multi-pass membrane protein</topology>
    </subcellularLocation>
</comment>
<dbReference type="InterPro" id="IPR052486">
    <property type="entry name" value="PHO1"/>
</dbReference>
<evidence type="ECO:0000256" key="7">
    <source>
        <dbReference type="SAM" id="Phobius"/>
    </source>
</evidence>
<reference evidence="11" key="2">
    <citation type="journal article" date="2017" name="Nat. Plants">
        <title>The Aegilops tauschii genome reveals multiple impacts of transposons.</title>
        <authorList>
            <person name="Zhao G."/>
            <person name="Zou C."/>
            <person name="Li K."/>
            <person name="Wang K."/>
            <person name="Li T."/>
            <person name="Gao L."/>
            <person name="Zhang X."/>
            <person name="Wang H."/>
            <person name="Yang Z."/>
            <person name="Liu X."/>
            <person name="Jiang W."/>
            <person name="Mao L."/>
            <person name="Kong X."/>
            <person name="Jiao Y."/>
            <person name="Jia J."/>
        </authorList>
    </citation>
    <scope>NUCLEOTIDE SEQUENCE [LARGE SCALE GENOMIC DNA]</scope>
    <source>
        <strain evidence="11">cv. AL8/78</strain>
    </source>
</reference>
<reference evidence="10" key="3">
    <citation type="journal article" date="2017" name="Nature">
        <title>Genome sequence of the progenitor of the wheat D genome Aegilops tauschii.</title>
        <authorList>
            <person name="Luo M.C."/>
            <person name="Gu Y.Q."/>
            <person name="Puiu D."/>
            <person name="Wang H."/>
            <person name="Twardziok S.O."/>
            <person name="Deal K.R."/>
            <person name="Huo N."/>
            <person name="Zhu T."/>
            <person name="Wang L."/>
            <person name="Wang Y."/>
            <person name="McGuire P.E."/>
            <person name="Liu S."/>
            <person name="Long H."/>
            <person name="Ramasamy R.K."/>
            <person name="Rodriguez J.C."/>
            <person name="Van S.L."/>
            <person name="Yuan L."/>
            <person name="Wang Z."/>
            <person name="Xia Z."/>
            <person name="Xiao L."/>
            <person name="Anderson O.D."/>
            <person name="Ouyang S."/>
            <person name="Liang Y."/>
            <person name="Zimin A.V."/>
            <person name="Pertea G."/>
            <person name="Qi P."/>
            <person name="Bennetzen J.L."/>
            <person name="Dai X."/>
            <person name="Dawson M.W."/>
            <person name="Muller H.G."/>
            <person name="Kugler K."/>
            <person name="Rivarola-Duarte L."/>
            <person name="Spannagl M."/>
            <person name="Mayer K.F.X."/>
            <person name="Lu F.H."/>
            <person name="Bevan M.W."/>
            <person name="Leroy P."/>
            <person name="Li P."/>
            <person name="You F.M."/>
            <person name="Sun Q."/>
            <person name="Liu Z."/>
            <person name="Lyons E."/>
            <person name="Wicker T."/>
            <person name="Salzberg S.L."/>
            <person name="Devos K.M."/>
            <person name="Dvorak J."/>
        </authorList>
    </citation>
    <scope>NUCLEOTIDE SEQUENCE [LARGE SCALE GENOMIC DNA]</scope>
    <source>
        <strain evidence="10">cv. AL8/78</strain>
    </source>
</reference>